<reference evidence="2 3" key="1">
    <citation type="submission" date="2017-05" db="EMBL/GenBank/DDBJ databases">
        <title>The Genome Sequence of Tsuchiyaea wingfieldii DSM 27421.</title>
        <authorList>
            <person name="Cuomo C."/>
            <person name="Passer A."/>
            <person name="Billmyre B."/>
            <person name="Heitman J."/>
        </authorList>
    </citation>
    <scope>NUCLEOTIDE SEQUENCE [LARGE SCALE GENOMIC DNA]</scope>
    <source>
        <strain evidence="2 3">DSM 27421</strain>
    </source>
</reference>
<sequence length="349" mass="39547">MSARSVHNDEEGHEKEVEVPPETDAAIKRYVRSVEEALGPMLDVPALLRWKNPSVAFEDFTTRSQRRHWSLLSEHTGRIYTNGDEGREWPFTCRLYPDVQQYLNNGGTLSGPTDQPLKWEDYKDRMERAVESANNLYELDAVPEGTVKFAFTTDIVQPTRLKRISRPEGEDDTNSLQSWKVLNPEISVKSRVQDDSPEWLKSNESAQASYDRSISAAIASSYQPLATVHLTPQTSVLEFPNDTNRNELLLFDYAVLNVAKVSFEVGGKYTDEDGEEIVDGLSVKAAWIDPDTFEVLRGEPPRDWQLQAERSWRSAKAIYEGLETMRKELAEGSSAGENSAPEEVWGTWE</sequence>
<dbReference type="Proteomes" id="UP000322245">
    <property type="component" value="Unassembled WGS sequence"/>
</dbReference>
<keyword evidence="3" id="KW-1185">Reference proteome</keyword>
<feature type="region of interest" description="Disordered" evidence="1">
    <location>
        <begin position="1"/>
        <end position="22"/>
    </location>
</feature>
<evidence type="ECO:0000256" key="1">
    <source>
        <dbReference type="SAM" id="MobiDB-lite"/>
    </source>
</evidence>
<protein>
    <submittedName>
        <fullName evidence="2">Uncharacterized protein</fullName>
    </submittedName>
</protein>
<dbReference type="EMBL" id="NIDF01000095">
    <property type="protein sequence ID" value="TYJ53270.1"/>
    <property type="molecule type" value="Genomic_DNA"/>
</dbReference>
<gene>
    <name evidence="2" type="ORF">B9479_006084</name>
</gene>
<evidence type="ECO:0000313" key="2">
    <source>
        <dbReference type="EMBL" id="TYJ53270.1"/>
    </source>
</evidence>
<comment type="caution">
    <text evidence="2">The sequence shown here is derived from an EMBL/GenBank/DDBJ whole genome shotgun (WGS) entry which is preliminary data.</text>
</comment>
<proteinExistence type="predicted"/>
<evidence type="ECO:0000313" key="3">
    <source>
        <dbReference type="Proteomes" id="UP000322245"/>
    </source>
</evidence>
<accession>A0A5D3AT81</accession>
<feature type="compositionally biased region" description="Basic and acidic residues" evidence="1">
    <location>
        <begin position="1"/>
        <end position="18"/>
    </location>
</feature>
<organism evidence="2 3">
    <name type="scientific">Cryptococcus floricola</name>
    <dbReference type="NCBI Taxonomy" id="2591691"/>
    <lineage>
        <taxon>Eukaryota</taxon>
        <taxon>Fungi</taxon>
        <taxon>Dikarya</taxon>
        <taxon>Basidiomycota</taxon>
        <taxon>Agaricomycotina</taxon>
        <taxon>Tremellomycetes</taxon>
        <taxon>Tremellales</taxon>
        <taxon>Cryptococcaceae</taxon>
        <taxon>Cryptococcus</taxon>
    </lineage>
</organism>
<feature type="region of interest" description="Disordered" evidence="1">
    <location>
        <begin position="330"/>
        <end position="349"/>
    </location>
</feature>
<name>A0A5D3AT81_9TREE</name>
<dbReference type="AlphaFoldDB" id="A0A5D3AT81"/>